<feature type="region of interest" description="Disordered" evidence="2">
    <location>
        <begin position="112"/>
        <end position="167"/>
    </location>
</feature>
<evidence type="ECO:0000313" key="3">
    <source>
        <dbReference type="EMBL" id="WPB04102.1"/>
    </source>
</evidence>
<keyword evidence="4" id="KW-1185">Reference proteome</keyword>
<evidence type="ECO:0000256" key="2">
    <source>
        <dbReference type="SAM" id="MobiDB-lite"/>
    </source>
</evidence>
<dbReference type="GeneID" id="35435548"/>
<gene>
    <name evidence="3" type="ORF">RHO25_008746</name>
</gene>
<evidence type="ECO:0000313" key="4">
    <source>
        <dbReference type="Proteomes" id="UP001302367"/>
    </source>
</evidence>
<protein>
    <submittedName>
        <fullName evidence="3">Uncharacterized protein</fullName>
    </submittedName>
</protein>
<dbReference type="RefSeq" id="XP_023460612.2">
    <property type="nucleotide sequence ID" value="XM_023604551.2"/>
</dbReference>
<feature type="compositionally biased region" description="Basic and acidic residues" evidence="2">
    <location>
        <begin position="352"/>
        <end position="362"/>
    </location>
</feature>
<organism evidence="3 4">
    <name type="scientific">Cercospora beticola</name>
    <name type="common">Sugarbeet leaf spot fungus</name>
    <dbReference type="NCBI Taxonomy" id="122368"/>
    <lineage>
        <taxon>Eukaryota</taxon>
        <taxon>Fungi</taxon>
        <taxon>Dikarya</taxon>
        <taxon>Ascomycota</taxon>
        <taxon>Pezizomycotina</taxon>
        <taxon>Dothideomycetes</taxon>
        <taxon>Dothideomycetidae</taxon>
        <taxon>Mycosphaerellales</taxon>
        <taxon>Mycosphaerellaceae</taxon>
        <taxon>Cercospora</taxon>
    </lineage>
</organism>
<evidence type="ECO:0000256" key="1">
    <source>
        <dbReference type="SAM" id="Coils"/>
    </source>
</evidence>
<feature type="compositionally biased region" description="Basic and acidic residues" evidence="2">
    <location>
        <begin position="225"/>
        <end position="238"/>
    </location>
</feature>
<feature type="compositionally biased region" description="Low complexity" evidence="2">
    <location>
        <begin position="214"/>
        <end position="224"/>
    </location>
</feature>
<keyword evidence="1" id="KW-0175">Coiled coil</keyword>
<sequence>MSLAQSMWATGPASRAPAVRAPAAPLKPRSSAVSITAPPSMAAPTATAPATLPRAAAVNLAVTNTPSTAPVRAPSPMANNPNLPQLYNPHSAALADAKAAAAMFRTSGGAKGEFAARKAQPRGRAEFEQERPSVPRSSAVPSTSFSFSRPPPAAPVRITPAPSAPRKDDDFVQQALAKMLAQDKNQHAAPEPTADTDQSSLTSKKHGRQEESRAAVAGRAADMAVQEKTKESLAKDETSPNLPPHKRVKGADAVAGLSTAAEARVPSPSNLVSPVAPPKNWGQTMESFKKNLLDKATAADGTASSSGPPLSAQYDTARATVNATIAPADPSNSEHNTAAVKVERAFAAQMEEAAKRQEEDTGKAVLQQSETVVSQPKVTGMSEAEYGSKAAKLLIEKERIKKEREKLDQAEEDINSRLEALTKTFLGA</sequence>
<feature type="compositionally biased region" description="Basic and acidic residues" evidence="2">
    <location>
        <begin position="123"/>
        <end position="133"/>
    </location>
</feature>
<dbReference type="EMBL" id="CP134188">
    <property type="protein sequence ID" value="WPB04102.1"/>
    <property type="molecule type" value="Genomic_DNA"/>
</dbReference>
<feature type="region of interest" description="Disordered" evidence="2">
    <location>
        <begin position="181"/>
        <end position="283"/>
    </location>
</feature>
<proteinExistence type="predicted"/>
<name>A0ABZ0NWZ0_CERBT</name>
<feature type="compositionally biased region" description="Low complexity" evidence="2">
    <location>
        <begin position="12"/>
        <end position="29"/>
    </location>
</feature>
<feature type="compositionally biased region" description="Polar residues" evidence="2">
    <location>
        <begin position="366"/>
        <end position="377"/>
    </location>
</feature>
<dbReference type="Proteomes" id="UP001302367">
    <property type="component" value="Chromosome 5"/>
</dbReference>
<accession>A0ABZ0NWZ0</accession>
<feature type="region of interest" description="Disordered" evidence="2">
    <location>
        <begin position="350"/>
        <end position="382"/>
    </location>
</feature>
<feature type="region of interest" description="Disordered" evidence="2">
    <location>
        <begin position="1"/>
        <end position="47"/>
    </location>
</feature>
<feature type="compositionally biased region" description="Low complexity" evidence="2">
    <location>
        <begin position="134"/>
        <end position="148"/>
    </location>
</feature>
<feature type="coiled-coil region" evidence="1">
    <location>
        <begin position="390"/>
        <end position="424"/>
    </location>
</feature>
<reference evidence="3 4" key="1">
    <citation type="submission" date="2023-09" db="EMBL/GenBank/DDBJ databases">
        <title>Complete-Gapless Cercospora beticola genome.</title>
        <authorList>
            <person name="Wyatt N.A."/>
            <person name="Spanner R.E."/>
            <person name="Bolton M.D."/>
        </authorList>
    </citation>
    <scope>NUCLEOTIDE SEQUENCE [LARGE SCALE GENOMIC DNA]</scope>
    <source>
        <strain evidence="3">Cb09-40</strain>
    </source>
</reference>
<feature type="compositionally biased region" description="Low complexity" evidence="2">
    <location>
        <begin position="36"/>
        <end position="47"/>
    </location>
</feature>